<dbReference type="EMBL" id="WRXN01000008">
    <property type="protein sequence ID" value="MVT10390.1"/>
    <property type="molecule type" value="Genomic_DNA"/>
</dbReference>
<gene>
    <name evidence="1" type="ORF">GO493_19115</name>
</gene>
<keyword evidence="2" id="KW-1185">Reference proteome</keyword>
<comment type="caution">
    <text evidence="1">The sequence shown here is derived from an EMBL/GenBank/DDBJ whole genome shotgun (WGS) entry which is preliminary data.</text>
</comment>
<accession>A0A7K1U7R5</accession>
<name>A0A7K1U7R5_9BACT</name>
<protein>
    <recommendedName>
        <fullName evidence="3">Lipoprotein</fullName>
    </recommendedName>
</protein>
<evidence type="ECO:0000313" key="1">
    <source>
        <dbReference type="EMBL" id="MVT10390.1"/>
    </source>
</evidence>
<sequence length="177" mass="20934">MENLKGSKFLIEKLSIQLLILMTVFTSCDYKLLVHKDRVFNTRTGYLLFHNRQKYFFPSKHITGNDFFTARLKEPGYLISFDKEEDLLYQIGEKYVIDYEYQDKSMKVFVRDSMVILPVIIGSIPYKEKSGRGKGELVIKFNNKIKILDYYTTNNESVWSVYPVLKQDIEESSKFYN</sequence>
<dbReference type="PROSITE" id="PS51257">
    <property type="entry name" value="PROKAR_LIPOPROTEIN"/>
    <property type="match status" value="1"/>
</dbReference>
<proteinExistence type="predicted"/>
<dbReference type="RefSeq" id="WP_157307833.1">
    <property type="nucleotide sequence ID" value="NZ_WRXN01000008.1"/>
</dbReference>
<reference evidence="1 2" key="1">
    <citation type="submission" date="2019-12" db="EMBL/GenBank/DDBJ databases">
        <title>Chitinophaga sp. strain ysch24 (GDMCC 1.1355), whole genome shotgun sequence.</title>
        <authorList>
            <person name="Zhang X."/>
        </authorList>
    </citation>
    <scope>NUCLEOTIDE SEQUENCE [LARGE SCALE GENOMIC DNA]</scope>
    <source>
        <strain evidence="2">ysch24</strain>
    </source>
</reference>
<dbReference type="Proteomes" id="UP000461730">
    <property type="component" value="Unassembled WGS sequence"/>
</dbReference>
<organism evidence="1 2">
    <name type="scientific">Chitinophaga tropicalis</name>
    <dbReference type="NCBI Taxonomy" id="2683588"/>
    <lineage>
        <taxon>Bacteria</taxon>
        <taxon>Pseudomonadati</taxon>
        <taxon>Bacteroidota</taxon>
        <taxon>Chitinophagia</taxon>
        <taxon>Chitinophagales</taxon>
        <taxon>Chitinophagaceae</taxon>
        <taxon>Chitinophaga</taxon>
    </lineage>
</organism>
<dbReference type="AlphaFoldDB" id="A0A7K1U7R5"/>
<evidence type="ECO:0008006" key="3">
    <source>
        <dbReference type="Google" id="ProtNLM"/>
    </source>
</evidence>
<evidence type="ECO:0000313" key="2">
    <source>
        <dbReference type="Proteomes" id="UP000461730"/>
    </source>
</evidence>